<feature type="domain" description="Potassium channel" evidence="2">
    <location>
        <begin position="218"/>
        <end position="284"/>
    </location>
</feature>
<keyword evidence="1" id="KW-1133">Transmembrane helix</keyword>
<name>A0A7J6HUL0_CANSA</name>
<feature type="transmembrane region" description="Helical" evidence="1">
    <location>
        <begin position="158"/>
        <end position="183"/>
    </location>
</feature>
<accession>A0A7J6HUL0</accession>
<organism evidence="3 4">
    <name type="scientific">Cannabis sativa</name>
    <name type="common">Hemp</name>
    <name type="synonym">Marijuana</name>
    <dbReference type="NCBI Taxonomy" id="3483"/>
    <lineage>
        <taxon>Eukaryota</taxon>
        <taxon>Viridiplantae</taxon>
        <taxon>Streptophyta</taxon>
        <taxon>Embryophyta</taxon>
        <taxon>Tracheophyta</taxon>
        <taxon>Spermatophyta</taxon>
        <taxon>Magnoliopsida</taxon>
        <taxon>eudicotyledons</taxon>
        <taxon>Gunneridae</taxon>
        <taxon>Pentapetalae</taxon>
        <taxon>rosids</taxon>
        <taxon>fabids</taxon>
        <taxon>Rosales</taxon>
        <taxon>Cannabaceae</taxon>
        <taxon>Cannabis</taxon>
    </lineage>
</organism>
<gene>
    <name evidence="3" type="ORF">G4B88_025397</name>
</gene>
<dbReference type="AlphaFoldDB" id="A0A7J6HUL0"/>
<protein>
    <recommendedName>
        <fullName evidence="2">Potassium channel domain-containing protein</fullName>
    </recommendedName>
</protein>
<evidence type="ECO:0000256" key="1">
    <source>
        <dbReference type="SAM" id="Phobius"/>
    </source>
</evidence>
<dbReference type="Gene3D" id="1.10.287.70">
    <property type="match status" value="2"/>
</dbReference>
<feature type="transmembrane region" description="Helical" evidence="1">
    <location>
        <begin position="259"/>
        <end position="283"/>
    </location>
</feature>
<proteinExistence type="predicted"/>
<dbReference type="SUPFAM" id="SSF81324">
    <property type="entry name" value="Voltage-gated potassium channels"/>
    <property type="match status" value="2"/>
</dbReference>
<keyword evidence="4" id="KW-1185">Reference proteome</keyword>
<dbReference type="Pfam" id="PF07885">
    <property type="entry name" value="Ion_trans_2"/>
    <property type="match status" value="2"/>
</dbReference>
<sequence length="306" mass="35712">MSGLTKPKTKAYLQMTQVCWTKPLLQSKIQAVTQPSQPKEITYSTIMLQSRSMDDIVRELVATRIRWAHHILHRFDVTTFIVDRLQGWVNRIKGLNPFCPRDRTCSGPSTCLFIEKEHLHRIISTHWTKLYWVLSFVVFVCTMMLSPKTKESTNKIDLAYLIIVSVSTVGYGDIKPVALFCYFQRYILPNMARAFSKTPLTRIKKFDFTLVTLLFQQILGITTFYREYYSIQDSVYASLVTSMTIGYENYSFHTQQGRIFATIWIIPNCFVFSSFLSMIYDYFQRRNNLKNLKNQLTTVDLAEGRT</sequence>
<comment type="caution">
    <text evidence="3">The sequence shown here is derived from an EMBL/GenBank/DDBJ whole genome shotgun (WGS) entry which is preliminary data.</text>
</comment>
<keyword evidence="1" id="KW-0812">Transmembrane</keyword>
<dbReference type="Proteomes" id="UP000583929">
    <property type="component" value="Unassembled WGS sequence"/>
</dbReference>
<keyword evidence="1" id="KW-0472">Membrane</keyword>
<evidence type="ECO:0000259" key="2">
    <source>
        <dbReference type="Pfam" id="PF07885"/>
    </source>
</evidence>
<dbReference type="InterPro" id="IPR013099">
    <property type="entry name" value="K_chnl_dom"/>
</dbReference>
<feature type="domain" description="Potassium channel" evidence="2">
    <location>
        <begin position="132"/>
        <end position="177"/>
    </location>
</feature>
<dbReference type="EMBL" id="JAATIQ010000026">
    <property type="protein sequence ID" value="KAF4398418.1"/>
    <property type="molecule type" value="Genomic_DNA"/>
</dbReference>
<evidence type="ECO:0000313" key="4">
    <source>
        <dbReference type="Proteomes" id="UP000583929"/>
    </source>
</evidence>
<feature type="transmembrane region" description="Helical" evidence="1">
    <location>
        <begin position="130"/>
        <end position="146"/>
    </location>
</feature>
<reference evidence="3 4" key="1">
    <citation type="journal article" date="2020" name="bioRxiv">
        <title>Sequence and annotation of 42 cannabis genomes reveals extensive copy number variation in cannabinoid synthesis and pathogen resistance genes.</title>
        <authorList>
            <person name="Mckernan K.J."/>
            <person name="Helbert Y."/>
            <person name="Kane L.T."/>
            <person name="Ebling H."/>
            <person name="Zhang L."/>
            <person name="Liu B."/>
            <person name="Eaton Z."/>
            <person name="Mclaughlin S."/>
            <person name="Kingan S."/>
            <person name="Baybayan P."/>
            <person name="Concepcion G."/>
            <person name="Jordan M."/>
            <person name="Riva A."/>
            <person name="Barbazuk W."/>
            <person name="Harkins T."/>
        </authorList>
    </citation>
    <scope>NUCLEOTIDE SEQUENCE [LARGE SCALE GENOMIC DNA]</scope>
    <source>
        <strain evidence="4">cv. Jamaican Lion 4</strain>
        <tissue evidence="3">Leaf</tissue>
    </source>
</reference>
<feature type="transmembrane region" description="Helical" evidence="1">
    <location>
        <begin position="206"/>
        <end position="225"/>
    </location>
</feature>
<evidence type="ECO:0000313" key="3">
    <source>
        <dbReference type="EMBL" id="KAF4398418.1"/>
    </source>
</evidence>